<evidence type="ECO:0000256" key="1">
    <source>
        <dbReference type="SAM" id="MobiDB-lite"/>
    </source>
</evidence>
<feature type="domain" description="DUF7605" evidence="3">
    <location>
        <begin position="923"/>
        <end position="1082"/>
    </location>
</feature>
<feature type="compositionally biased region" description="Acidic residues" evidence="1">
    <location>
        <begin position="565"/>
        <end position="616"/>
    </location>
</feature>
<dbReference type="Gene3D" id="3.40.50.300">
    <property type="entry name" value="P-loop containing nucleotide triphosphate hydrolases"/>
    <property type="match status" value="2"/>
</dbReference>
<protein>
    <recommendedName>
        <fullName evidence="6">G domain-containing protein</fullName>
    </recommendedName>
</protein>
<dbReference type="AlphaFoldDB" id="A0A9P7JFU5"/>
<feature type="region of interest" description="Disordered" evidence="1">
    <location>
        <begin position="536"/>
        <end position="616"/>
    </location>
</feature>
<gene>
    <name evidence="4" type="ORF">BJ212DRAFT_1338956</name>
</gene>
<accession>A0A9P7JFU5</accession>
<name>A0A9P7JFU5_9AGAM</name>
<dbReference type="PANTHER" id="PTHR36681">
    <property type="entry name" value="NUCLEAR GTPASE, GERMINAL CENTER-ASSOCIATED, TANDEM DUPLICATE 3"/>
    <property type="match status" value="1"/>
</dbReference>
<dbReference type="Pfam" id="PF24564">
    <property type="entry name" value="DUF7605"/>
    <property type="match status" value="1"/>
</dbReference>
<dbReference type="Pfam" id="PF00350">
    <property type="entry name" value="Dynamin_N"/>
    <property type="match status" value="1"/>
</dbReference>
<comment type="caution">
    <text evidence="4">The sequence shown here is derived from an EMBL/GenBank/DDBJ whole genome shotgun (WGS) entry which is preliminary data.</text>
</comment>
<dbReference type="Proteomes" id="UP000807769">
    <property type="component" value="Unassembled WGS sequence"/>
</dbReference>
<dbReference type="InterPro" id="IPR027417">
    <property type="entry name" value="P-loop_NTPase"/>
</dbReference>
<organism evidence="4 5">
    <name type="scientific">Suillus subaureus</name>
    <dbReference type="NCBI Taxonomy" id="48587"/>
    <lineage>
        <taxon>Eukaryota</taxon>
        <taxon>Fungi</taxon>
        <taxon>Dikarya</taxon>
        <taxon>Basidiomycota</taxon>
        <taxon>Agaricomycotina</taxon>
        <taxon>Agaricomycetes</taxon>
        <taxon>Agaricomycetidae</taxon>
        <taxon>Boletales</taxon>
        <taxon>Suillineae</taxon>
        <taxon>Suillaceae</taxon>
        <taxon>Suillus</taxon>
    </lineage>
</organism>
<feature type="compositionally biased region" description="Basic residues" evidence="1">
    <location>
        <begin position="543"/>
        <end position="561"/>
    </location>
</feature>
<evidence type="ECO:0000313" key="4">
    <source>
        <dbReference type="EMBL" id="KAG1820262.1"/>
    </source>
</evidence>
<feature type="region of interest" description="Disordered" evidence="1">
    <location>
        <begin position="1"/>
        <end position="60"/>
    </location>
</feature>
<evidence type="ECO:0000313" key="5">
    <source>
        <dbReference type="Proteomes" id="UP000807769"/>
    </source>
</evidence>
<dbReference type="OrthoDB" id="3598281at2759"/>
<evidence type="ECO:0000259" key="3">
    <source>
        <dbReference type="Pfam" id="PF24564"/>
    </source>
</evidence>
<proteinExistence type="predicted"/>
<reference evidence="4" key="1">
    <citation type="journal article" date="2020" name="New Phytol.">
        <title>Comparative genomics reveals dynamic genome evolution in host specialist ectomycorrhizal fungi.</title>
        <authorList>
            <person name="Lofgren L.A."/>
            <person name="Nguyen N.H."/>
            <person name="Vilgalys R."/>
            <person name="Ruytinx J."/>
            <person name="Liao H.L."/>
            <person name="Branco S."/>
            <person name="Kuo A."/>
            <person name="LaButti K."/>
            <person name="Lipzen A."/>
            <person name="Andreopoulos W."/>
            <person name="Pangilinan J."/>
            <person name="Riley R."/>
            <person name="Hundley H."/>
            <person name="Na H."/>
            <person name="Barry K."/>
            <person name="Grigoriev I.V."/>
            <person name="Stajich J.E."/>
            <person name="Kennedy P.G."/>
        </authorList>
    </citation>
    <scope>NUCLEOTIDE SEQUENCE</scope>
    <source>
        <strain evidence="4">MN1</strain>
    </source>
</reference>
<dbReference type="SUPFAM" id="SSF52540">
    <property type="entry name" value="P-loop containing nucleoside triphosphate hydrolases"/>
    <property type="match status" value="1"/>
</dbReference>
<feature type="domain" description="Dynamin N-terminal" evidence="2">
    <location>
        <begin position="168"/>
        <end position="423"/>
    </location>
</feature>
<evidence type="ECO:0008006" key="6">
    <source>
        <dbReference type="Google" id="ProtNLM"/>
    </source>
</evidence>
<keyword evidence="5" id="KW-1185">Reference proteome</keyword>
<dbReference type="InterPro" id="IPR045063">
    <property type="entry name" value="Dynamin_N"/>
</dbReference>
<dbReference type="RefSeq" id="XP_041195533.1">
    <property type="nucleotide sequence ID" value="XM_041335040.1"/>
</dbReference>
<evidence type="ECO:0000259" key="2">
    <source>
        <dbReference type="Pfam" id="PF00350"/>
    </source>
</evidence>
<dbReference type="InterPro" id="IPR056024">
    <property type="entry name" value="DUF7605"/>
</dbReference>
<dbReference type="GeneID" id="64629057"/>
<dbReference type="PANTHER" id="PTHR36681:SF3">
    <property type="entry name" value="NUCLEAR GTPASE, GERMINAL CENTER-ASSOCIATED, TANDEM DUPLICATE 3"/>
    <property type="match status" value="1"/>
</dbReference>
<dbReference type="EMBL" id="JABBWG010000008">
    <property type="protein sequence ID" value="KAG1820262.1"/>
    <property type="molecule type" value="Genomic_DNA"/>
</dbReference>
<sequence length="1170" mass="129572">MSSKENRTMGSALSAPGVFIKPEPEELRAVPSSESARYNPKKLTPIPTIKAEPSDSKPVLSDRGITAPSNIALNSQHNLSSAPDVKNFKPEPEPPHRQTVHEPMLYQLYDSADNISYTPEAALQAGLGMVKTLKARINKLELGSKLRKDVWLREIDNLLNQGAPTTMIAVCGATGAGKSSILNAILDDNIVPTSGMRACTAVVTEIAYHAAPTINADVSFLSEAEWRAELAVLLDDLVDQDGNLKRTTDLRSDSGVAWHKVHAVYPSIVQEQLIHLTVDQILARDKNIANVLGTTKTISAKNSTIFAQEIAKYIDSKDQKRSGKKDKTKVSDNSLMSILTKDKNKETKKKDHGPALWPLIRQVNVRCNAQALSTGAILVDLPGVADANAARNSIAKDYMKKCDCIWILAPITRAVDDKTARDLLGEAFKLQLMNGNYDAHTITFIASKCDDISCSEVIPALGVEDDSELEEIEGRIEQYKEETIDLKKKKTGAESSMKAIDKQLKDVRACLAEYEQHKTALENGETFAPQLTTTAHMKVQSAGKKRKNTRRGKSGSPKRHKSFGDDDDDNFEIDDIDDDFSDDIHVDDDDEGSDEEDGEKEDDSDGEDDTQDKPEEEVTVEILQEKIGDAKEAIKVGREQLNNARKARKDAVDAISILKKKEMKAQRDKNAFCSLKRSEFSRDVLKEDFRVGLKDLDDAAAEERNPNSFDPTQNLRNYDEIDLPVFTCSSRDYVRITGQVKGDGDPSCFSNVEDTGIPSLRQWCHQLTISSRSRAAKQFHTHLKTFANSVRVYVDGIGDVTIADRESLREKWESTPQGGEGMYDSDDEGMPYWRSSAEPMSVHPFQAFRGMVSRELVDARFFSMNNQASLKVDARGEPIGVTPRLVKEFGAHVEKCVSDLQDLFRDGLEDKCQVGAVNAAEVAVQHVDEFAGSMHWATYRATLRRHGSWRRDLNVELLTPFTRNIASSWSTLFESDLFASLSDAITTSINKLITDVEASAAAGLKDRVHAQSSVSQEEARHALGQTMEVVKEALGKEQKEVSRCLAPHVQNELMDGYNLALEERGQGSVARQKAVFHNYIDGHKHDIFNGGAEVLMGRLSTAAEIIGKALNESLRELAEKIEVSLAVLWEDTRDVPDQVRARLQMIQSVSKLLDQLDMWSKAAQKTSTAS</sequence>